<dbReference type="SUPFAM" id="SSF64153">
    <property type="entry name" value="YjeF N-terminal domain-like"/>
    <property type="match status" value="1"/>
</dbReference>
<dbReference type="GO" id="GO:0000932">
    <property type="term" value="C:P-body"/>
    <property type="evidence" value="ECO:0007669"/>
    <property type="project" value="TreeGrafter"/>
</dbReference>
<dbReference type="GO" id="GO:0031087">
    <property type="term" value="P:deadenylation-independent decapping of nuclear-transcribed mRNA"/>
    <property type="evidence" value="ECO:0007669"/>
    <property type="project" value="TreeGrafter"/>
</dbReference>
<dbReference type="EC" id="4.2.1.136" evidence="2"/>
<keyword evidence="2" id="KW-0456">Lyase</keyword>
<dbReference type="GO" id="GO:0033962">
    <property type="term" value="P:P-body assembly"/>
    <property type="evidence" value="ECO:0007669"/>
    <property type="project" value="TreeGrafter"/>
</dbReference>
<dbReference type="GO" id="GO:0052855">
    <property type="term" value="F:ADP-dependent NAD(P)H-hydrate dehydratase activity"/>
    <property type="evidence" value="ECO:0007669"/>
    <property type="project" value="UniProtKB-EC"/>
</dbReference>
<feature type="domain" description="YjeF N-terminal" evidence="1">
    <location>
        <begin position="18"/>
        <end position="223"/>
    </location>
</feature>
<dbReference type="InterPro" id="IPR004443">
    <property type="entry name" value="YjeF_N_dom"/>
</dbReference>
<dbReference type="GO" id="GO:0052856">
    <property type="term" value="F:NAD(P)HX epimerase activity"/>
    <property type="evidence" value="ECO:0007669"/>
    <property type="project" value="UniProtKB-EC"/>
</dbReference>
<dbReference type="PANTHER" id="PTHR13612:SF0">
    <property type="entry name" value="ENHANCER OF MRNA-DECAPPING PROTEIN 3"/>
    <property type="match status" value="1"/>
</dbReference>
<dbReference type="PANTHER" id="PTHR13612">
    <property type="entry name" value="ENHANCER OF MRNA-DECAPPING PROTEIN 3"/>
    <property type="match status" value="1"/>
</dbReference>
<organism evidence="2">
    <name type="scientific">hydrothermal vent metagenome</name>
    <dbReference type="NCBI Taxonomy" id="652676"/>
    <lineage>
        <taxon>unclassified sequences</taxon>
        <taxon>metagenomes</taxon>
        <taxon>ecological metagenomes</taxon>
    </lineage>
</organism>
<evidence type="ECO:0000313" key="2">
    <source>
        <dbReference type="EMBL" id="VAW09110.1"/>
    </source>
</evidence>
<dbReference type="GO" id="GO:0003729">
    <property type="term" value="F:mRNA binding"/>
    <property type="evidence" value="ECO:0007669"/>
    <property type="project" value="TreeGrafter"/>
</dbReference>
<dbReference type="InterPro" id="IPR036652">
    <property type="entry name" value="YjeF_N_dom_sf"/>
</dbReference>
<dbReference type="AlphaFoldDB" id="A0A3B0SX51"/>
<name>A0A3B0SX51_9ZZZZ</name>
<reference evidence="2" key="1">
    <citation type="submission" date="2018-06" db="EMBL/GenBank/DDBJ databases">
        <authorList>
            <person name="Zhirakovskaya E."/>
        </authorList>
    </citation>
    <scope>NUCLEOTIDE SEQUENCE</scope>
</reference>
<dbReference type="NCBIfam" id="TIGR00197">
    <property type="entry name" value="yjeF_nterm"/>
    <property type="match status" value="1"/>
</dbReference>
<accession>A0A3B0SX51</accession>
<dbReference type="EMBL" id="UOEI01000681">
    <property type="protein sequence ID" value="VAW09110.1"/>
    <property type="molecule type" value="Genomic_DNA"/>
</dbReference>
<protein>
    <submittedName>
        <fullName evidence="2">NAD(P)H-hydrate epimerase / ADP-dependent (S)-NAD(P)H-hydrate dehydratase</fullName>
        <ecNumber evidence="2">4.2.1.136</ecNumber>
        <ecNumber evidence="2">5.1.99.6</ecNumber>
    </submittedName>
</protein>
<keyword evidence="2" id="KW-0413">Isomerase</keyword>
<gene>
    <name evidence="2" type="ORF">MNBD_ACTINO01-1849</name>
</gene>
<dbReference type="Pfam" id="PF03853">
    <property type="entry name" value="YjeF_N"/>
    <property type="match status" value="1"/>
</dbReference>
<dbReference type="PROSITE" id="PS51385">
    <property type="entry name" value="YJEF_N"/>
    <property type="match status" value="1"/>
</dbReference>
<dbReference type="HAMAP" id="MF_01966">
    <property type="entry name" value="NADHX_epimerase"/>
    <property type="match status" value="1"/>
</dbReference>
<dbReference type="Gene3D" id="3.40.50.10260">
    <property type="entry name" value="YjeF N-terminal domain"/>
    <property type="match status" value="1"/>
</dbReference>
<sequence>MLPAIPLSRVPVISTDQMIEVDRIMIDDLGIDLVRMMENAGRGLARLVLELARSGNWHRVVALVGTGGNGGGALVAVRRLVGWGFSVEVHVTRPIGDYRGVPLQQLEILDRMGVTIRDVGTPIVDATPSMVVDGLIGYSLAGPPRGRVGELIEWANATDAPVVSLDIPSGLDASTGENPGAVICANATMTLALPKSGLVSGNVAPFVGDLYLADIGIPFSVYRDVFGLDASGLFDEGDVVRLTSEEDSRTASSRLRLPMKPEH</sequence>
<proteinExistence type="inferred from homology"/>
<evidence type="ECO:0000259" key="1">
    <source>
        <dbReference type="PROSITE" id="PS51385"/>
    </source>
</evidence>
<dbReference type="EC" id="5.1.99.6" evidence="2"/>